<feature type="domain" description="Phosphoribosyltransferase" evidence="1">
    <location>
        <begin position="60"/>
        <end position="202"/>
    </location>
</feature>
<dbReference type="Proteomes" id="UP001169027">
    <property type="component" value="Unassembled WGS sequence"/>
</dbReference>
<comment type="caution">
    <text evidence="2">The sequence shown here is derived from an EMBL/GenBank/DDBJ whole genome shotgun (WGS) entry which is preliminary data.</text>
</comment>
<sequence>MTGHFTEATTGHWQRIVAADAVERPDAPWRFGYPARLPDGRVLMLPIRQLAAEPAHAVASLLVNHASLEVVDTLGAMLAQRLAPQAPELVIGLPTLGLTLAPVVARALGHARYLPMGYSRKFWYDEALSAPVHSITSPTPGKRIYLDPHLRPLIEGRRLVLVDDAVSTGTTLLAAWELVESLGGDVVACGVAMLQGRRWVDKLGAERAARVVGVFESPLLKAVPDGWVLRD</sequence>
<dbReference type="PANTHER" id="PTHR43218:SF1">
    <property type="entry name" value="PHOSPHORIBOSYLTRANSFERASE"/>
    <property type="match status" value="1"/>
</dbReference>
<name>A0ABT8RVU9_9BURK</name>
<keyword evidence="2" id="KW-0808">Transferase</keyword>
<dbReference type="RefSeq" id="WP_301802222.1">
    <property type="nucleotide sequence ID" value="NZ_JAUJZH010000001.1"/>
</dbReference>
<dbReference type="InterPro" id="IPR000836">
    <property type="entry name" value="PRTase_dom"/>
</dbReference>
<reference evidence="2" key="1">
    <citation type="submission" date="2023-06" db="EMBL/GenBank/DDBJ databases">
        <authorList>
            <person name="Jiang Y."/>
            <person name="Liu Q."/>
        </authorList>
    </citation>
    <scope>NUCLEOTIDE SEQUENCE</scope>
    <source>
        <strain evidence="2">CGMCC 1.12090</strain>
    </source>
</reference>
<organism evidence="2 3">
    <name type="scientific">Variovorax ginsengisoli</name>
    <dbReference type="NCBI Taxonomy" id="363844"/>
    <lineage>
        <taxon>Bacteria</taxon>
        <taxon>Pseudomonadati</taxon>
        <taxon>Pseudomonadota</taxon>
        <taxon>Betaproteobacteria</taxon>
        <taxon>Burkholderiales</taxon>
        <taxon>Comamonadaceae</taxon>
        <taxon>Variovorax</taxon>
    </lineage>
</organism>
<accession>A0ABT8RVU9</accession>
<dbReference type="SUPFAM" id="SSF53271">
    <property type="entry name" value="PRTase-like"/>
    <property type="match status" value="1"/>
</dbReference>
<dbReference type="PANTHER" id="PTHR43218">
    <property type="entry name" value="PHOSPHORIBOSYLTRANSFERASE-RELATED"/>
    <property type="match status" value="1"/>
</dbReference>
<proteinExistence type="predicted"/>
<dbReference type="NCBIfam" id="NF004689">
    <property type="entry name" value="PRK06031.1"/>
    <property type="match status" value="1"/>
</dbReference>
<dbReference type="Gene3D" id="3.40.50.2020">
    <property type="match status" value="1"/>
</dbReference>
<dbReference type="CDD" id="cd06223">
    <property type="entry name" value="PRTases_typeI"/>
    <property type="match status" value="1"/>
</dbReference>
<dbReference type="GO" id="GO:0016757">
    <property type="term" value="F:glycosyltransferase activity"/>
    <property type="evidence" value="ECO:0007669"/>
    <property type="project" value="UniProtKB-KW"/>
</dbReference>
<keyword evidence="2" id="KW-0328">Glycosyltransferase</keyword>
<dbReference type="EMBL" id="JAUKVY010000001">
    <property type="protein sequence ID" value="MDO1530701.1"/>
    <property type="molecule type" value="Genomic_DNA"/>
</dbReference>
<gene>
    <name evidence="2" type="ORF">Q2T77_00250</name>
</gene>
<keyword evidence="3" id="KW-1185">Reference proteome</keyword>
<dbReference type="InterPro" id="IPR029057">
    <property type="entry name" value="PRTase-like"/>
</dbReference>
<evidence type="ECO:0000259" key="1">
    <source>
        <dbReference type="Pfam" id="PF00156"/>
    </source>
</evidence>
<evidence type="ECO:0000313" key="2">
    <source>
        <dbReference type="EMBL" id="MDO1530701.1"/>
    </source>
</evidence>
<dbReference type="Pfam" id="PF00156">
    <property type="entry name" value="Pribosyltran"/>
    <property type="match status" value="1"/>
</dbReference>
<evidence type="ECO:0000313" key="3">
    <source>
        <dbReference type="Proteomes" id="UP001169027"/>
    </source>
</evidence>
<protein>
    <submittedName>
        <fullName evidence="2">Phosphoribosyltransferase</fullName>
    </submittedName>
</protein>